<dbReference type="AlphaFoldDB" id="A0A642UYR1"/>
<accession>A0A642UYR1</accession>
<evidence type="ECO:0000313" key="1">
    <source>
        <dbReference type="EMBL" id="KAA8904342.1"/>
    </source>
</evidence>
<evidence type="ECO:0000313" key="2">
    <source>
        <dbReference type="Proteomes" id="UP000449547"/>
    </source>
</evidence>
<name>A0A642UYR1_DIURU</name>
<protein>
    <submittedName>
        <fullName evidence="1">Uncharacterized protein</fullName>
    </submittedName>
</protein>
<dbReference type="RefSeq" id="XP_034013248.1">
    <property type="nucleotide sequence ID" value="XM_034154518.1"/>
</dbReference>
<keyword evidence="2" id="KW-1185">Reference proteome</keyword>
<proteinExistence type="predicted"/>
<comment type="caution">
    <text evidence="1">The sequence shown here is derived from an EMBL/GenBank/DDBJ whole genome shotgun (WGS) entry which is preliminary data.</text>
</comment>
<dbReference type="EMBL" id="SWFT01000059">
    <property type="protein sequence ID" value="KAA8904342.1"/>
    <property type="molecule type" value="Genomic_DNA"/>
</dbReference>
<sequence length="226" mass="25808">MTTIVHEYDVEYSDDCGHHWSPASLDFIEHNVKFEMSIESAPNEKLLIATSYLRHNRFVVLRNLQKQHQFSLAQYVVKILGYKGYRVLRLKNYLLHSTSASSSLQRTNDSLLVDQSSFQQSPAFEDGSLQDAHMTEYGASFTYSVPLPKHTHTYENLSHAEHEEVMNPDFGISLSSSEELHHSSLPYQIPSPHEESFIEGSILSRIPLHSNTRFGLMEETQGPENP</sequence>
<gene>
    <name evidence="1" type="ORF">DIURU_001923</name>
</gene>
<dbReference type="GeneID" id="54780574"/>
<dbReference type="VEuPathDB" id="FungiDB:DIURU_001923"/>
<organism evidence="1 2">
    <name type="scientific">Diutina rugosa</name>
    <name type="common">Yeast</name>
    <name type="synonym">Candida rugosa</name>
    <dbReference type="NCBI Taxonomy" id="5481"/>
    <lineage>
        <taxon>Eukaryota</taxon>
        <taxon>Fungi</taxon>
        <taxon>Dikarya</taxon>
        <taxon>Ascomycota</taxon>
        <taxon>Saccharomycotina</taxon>
        <taxon>Pichiomycetes</taxon>
        <taxon>Debaryomycetaceae</taxon>
        <taxon>Diutina</taxon>
    </lineage>
</organism>
<reference evidence="1 2" key="1">
    <citation type="submission" date="2019-07" db="EMBL/GenBank/DDBJ databases">
        <title>Genome assembly of two rare yeast pathogens: Diutina rugosa and Trichomonascus ciferrii.</title>
        <authorList>
            <person name="Mixao V."/>
            <person name="Saus E."/>
            <person name="Hansen A."/>
            <person name="Lass-Flor C."/>
            <person name="Gabaldon T."/>
        </authorList>
    </citation>
    <scope>NUCLEOTIDE SEQUENCE [LARGE SCALE GENOMIC DNA]</scope>
    <source>
        <strain evidence="1 2">CBS 613</strain>
    </source>
</reference>
<dbReference type="Proteomes" id="UP000449547">
    <property type="component" value="Unassembled WGS sequence"/>
</dbReference>